<proteinExistence type="predicted"/>
<dbReference type="VEuPathDB" id="MicrosporidiaDB:SLOPH_1776"/>
<keyword evidence="1" id="KW-0175">Coiled coil</keyword>
<dbReference type="InterPro" id="IPR031543">
    <property type="entry name" value="DUF5087"/>
</dbReference>
<comment type="caution">
    <text evidence="2">The sequence shown here is derived from an EMBL/GenBank/DDBJ whole genome shotgun (WGS) entry which is preliminary data.</text>
</comment>
<dbReference type="HOGENOM" id="CLU_627268_0_0_1"/>
<name>S7WBX3_SPRLO</name>
<organism evidence="2 3">
    <name type="scientific">Spraguea lophii (strain 42_110)</name>
    <name type="common">Microsporidian parasite</name>
    <dbReference type="NCBI Taxonomy" id="1358809"/>
    <lineage>
        <taxon>Eukaryota</taxon>
        <taxon>Fungi</taxon>
        <taxon>Fungi incertae sedis</taxon>
        <taxon>Microsporidia</taxon>
        <taxon>Spragueidae</taxon>
        <taxon>Spraguea</taxon>
    </lineage>
</organism>
<dbReference type="Pfam" id="PF17006">
    <property type="entry name" value="DUF5087"/>
    <property type="match status" value="1"/>
</dbReference>
<keyword evidence="3" id="KW-1185">Reference proteome</keyword>
<dbReference type="EMBL" id="ATCN01000327">
    <property type="protein sequence ID" value="EPR79252.1"/>
    <property type="molecule type" value="Genomic_DNA"/>
</dbReference>
<gene>
    <name evidence="2" type="ORF">SLOPH_1776</name>
</gene>
<reference evidence="3" key="1">
    <citation type="journal article" date="2013" name="PLoS Genet.">
        <title>The genome of Spraguea lophii and the basis of host-microsporidian interactions.</title>
        <authorList>
            <person name="Campbell S.E."/>
            <person name="Williams T.A."/>
            <person name="Yousuf A."/>
            <person name="Soanes D.M."/>
            <person name="Paszkiewicz K.H."/>
            <person name="Williams B.A.P."/>
        </authorList>
    </citation>
    <scope>NUCLEOTIDE SEQUENCE [LARGE SCALE GENOMIC DNA]</scope>
    <source>
        <strain evidence="3">42_110</strain>
    </source>
</reference>
<accession>S7WBX3</accession>
<evidence type="ECO:0000313" key="2">
    <source>
        <dbReference type="EMBL" id="EPR79252.1"/>
    </source>
</evidence>
<evidence type="ECO:0000313" key="3">
    <source>
        <dbReference type="Proteomes" id="UP000014978"/>
    </source>
</evidence>
<feature type="coiled-coil region" evidence="1">
    <location>
        <begin position="4"/>
        <end position="34"/>
    </location>
</feature>
<dbReference type="AlphaFoldDB" id="S7WBX3"/>
<sequence length="437" mass="51763">MNYKENYEEALEKISHLEDKLEEKDILIDSLIAQIKKYKQSDNLKKKIDTQSNKRVKEEYTEDETETIQSLEKTVSIPDISSNKIIPNINDDDELEAGEIRKENTVDSSHSRQTSKSIMSKEMRYVDKQLKLEKEISKETTVKMTGLKALQKCPRKKEICFKSNYSFEEFIDFIDSQIVPYIFDEKKKIRLNKTLKNYIEINIKGIINLIIKTLNDNDVEKVYTILLTISIYSSYEIIILLFHDILLYLEDPSKLLFFSYAIFYDCEIRCDIISTTIKKILNYQLNIDYKLYKEYKQFYNKIENSISLTASSTDFIPYILSLESNFNINDEESVINIAAVIRMITIFMDYDWAYNELIVNNIYPKYVSTKNIFYLVCIGTVALQGQRMFEDEKSVKNMYDFIKKEYNECNQNVKEIIKKYIARFEIIEKTEIENNFY</sequence>
<evidence type="ECO:0000256" key="1">
    <source>
        <dbReference type="SAM" id="Coils"/>
    </source>
</evidence>
<protein>
    <submittedName>
        <fullName evidence="2">Uncharacterized protein</fullName>
    </submittedName>
</protein>
<dbReference type="OrthoDB" id="2186859at2759"/>
<dbReference type="OMA" id="SIRTICH"/>
<dbReference type="Proteomes" id="UP000014978">
    <property type="component" value="Unassembled WGS sequence"/>
</dbReference>
<dbReference type="InParanoid" id="S7WBX3"/>